<organism evidence="3 4">
    <name type="scientific">Aureobasidium melanogenum</name>
    <name type="common">Aureobasidium pullulans var. melanogenum</name>
    <dbReference type="NCBI Taxonomy" id="46634"/>
    <lineage>
        <taxon>Eukaryota</taxon>
        <taxon>Fungi</taxon>
        <taxon>Dikarya</taxon>
        <taxon>Ascomycota</taxon>
        <taxon>Pezizomycotina</taxon>
        <taxon>Dothideomycetes</taxon>
        <taxon>Dothideomycetidae</taxon>
        <taxon>Dothideales</taxon>
        <taxon>Saccotheciaceae</taxon>
        <taxon>Aureobasidium</taxon>
    </lineage>
</organism>
<protein>
    <submittedName>
        <fullName evidence="3">Uncharacterized protein</fullName>
    </submittedName>
</protein>
<evidence type="ECO:0000313" key="4">
    <source>
        <dbReference type="Proteomes" id="UP000767238"/>
    </source>
</evidence>
<gene>
    <name evidence="3" type="ORF">KCV03_g107</name>
</gene>
<accession>A0A9P8KCU3</accession>
<dbReference type="AlphaFoldDB" id="A0A9P8KCU3"/>
<evidence type="ECO:0000256" key="2">
    <source>
        <dbReference type="SAM" id="Phobius"/>
    </source>
</evidence>
<reference evidence="3" key="2">
    <citation type="submission" date="2021-08" db="EMBL/GenBank/DDBJ databases">
        <authorList>
            <person name="Gostincar C."/>
            <person name="Sun X."/>
            <person name="Song Z."/>
            <person name="Gunde-Cimerman N."/>
        </authorList>
    </citation>
    <scope>NUCLEOTIDE SEQUENCE</scope>
    <source>
        <strain evidence="3">EXF-8016</strain>
    </source>
</reference>
<keyword evidence="2" id="KW-0472">Membrane</keyword>
<evidence type="ECO:0000256" key="1">
    <source>
        <dbReference type="SAM" id="MobiDB-lite"/>
    </source>
</evidence>
<keyword evidence="2" id="KW-1133">Transmembrane helix</keyword>
<name>A0A9P8KCU3_AURME</name>
<feature type="region of interest" description="Disordered" evidence="1">
    <location>
        <begin position="181"/>
        <end position="227"/>
    </location>
</feature>
<sequence>LEADWGLQAVRALAKETLAVDGSAGPSWCEPRRQAVGFAVEAAKSVATVLADAGNMQLRLVHSIDGSNAGGSILLAGVGDVDANGLGVDVVLCLADDYLDNLAVLTKVLIAAKSLEQSIFLHSRAQTSHINQVLLHDAQTSEMLARESVGLALLSFLLGGGGLLLLLSSLFGSPEGFPGMGVSDEQEEQLDRDVYSSGPGLRNSMLASSSNSSTQRGHVSSSSSSMN</sequence>
<dbReference type="EMBL" id="JAHFYH010000001">
    <property type="protein sequence ID" value="KAH0237845.1"/>
    <property type="molecule type" value="Genomic_DNA"/>
</dbReference>
<proteinExistence type="predicted"/>
<feature type="non-terminal residue" evidence="3">
    <location>
        <position position="1"/>
    </location>
</feature>
<feature type="compositionally biased region" description="Polar residues" evidence="1">
    <location>
        <begin position="214"/>
        <end position="227"/>
    </location>
</feature>
<feature type="transmembrane region" description="Helical" evidence="2">
    <location>
        <begin position="149"/>
        <end position="171"/>
    </location>
</feature>
<reference evidence="3" key="1">
    <citation type="journal article" date="2021" name="J Fungi (Basel)">
        <title>Virulence traits and population genomics of the black yeast Aureobasidium melanogenum.</title>
        <authorList>
            <person name="Cernosa A."/>
            <person name="Sun X."/>
            <person name="Gostincar C."/>
            <person name="Fang C."/>
            <person name="Gunde-Cimerman N."/>
            <person name="Song Z."/>
        </authorList>
    </citation>
    <scope>NUCLEOTIDE SEQUENCE</scope>
    <source>
        <strain evidence="3">EXF-8016</strain>
    </source>
</reference>
<keyword evidence="2" id="KW-0812">Transmembrane</keyword>
<evidence type="ECO:0000313" key="3">
    <source>
        <dbReference type="EMBL" id="KAH0237845.1"/>
    </source>
</evidence>
<comment type="caution">
    <text evidence="3">The sequence shown here is derived from an EMBL/GenBank/DDBJ whole genome shotgun (WGS) entry which is preliminary data.</text>
</comment>
<dbReference type="Proteomes" id="UP000767238">
    <property type="component" value="Unassembled WGS sequence"/>
</dbReference>
<feature type="non-terminal residue" evidence="3">
    <location>
        <position position="227"/>
    </location>
</feature>